<evidence type="ECO:0000313" key="2">
    <source>
        <dbReference type="EMBL" id="MQY08897.1"/>
    </source>
</evidence>
<dbReference type="PANTHER" id="PTHR40260:SF2">
    <property type="entry name" value="BLR8190 PROTEIN"/>
    <property type="match status" value="1"/>
</dbReference>
<dbReference type="PANTHER" id="PTHR40260">
    <property type="entry name" value="BLR8190 PROTEIN"/>
    <property type="match status" value="1"/>
</dbReference>
<evidence type="ECO:0000259" key="1">
    <source>
        <dbReference type="Pfam" id="PF07110"/>
    </source>
</evidence>
<dbReference type="SUPFAM" id="SSF54909">
    <property type="entry name" value="Dimeric alpha+beta barrel"/>
    <property type="match status" value="1"/>
</dbReference>
<dbReference type="Proteomes" id="UP000487268">
    <property type="component" value="Unassembled WGS sequence"/>
</dbReference>
<gene>
    <name evidence="2" type="ORF">ACRB68_70080</name>
</gene>
<dbReference type="Gene3D" id="3.30.70.100">
    <property type="match status" value="1"/>
</dbReference>
<feature type="domain" description="EthD" evidence="1">
    <location>
        <begin position="11"/>
        <end position="88"/>
    </location>
</feature>
<dbReference type="AlphaFoldDB" id="A0A7K0C616"/>
<reference evidence="2 3" key="1">
    <citation type="submission" date="2019-10" db="EMBL/GenBank/DDBJ databases">
        <title>Actinomadura rubteroloni sp. nov. and Actinomadura macrotermitis sp. nov., isolated from the gut of fungus growing-termite Macrotermes natalensis.</title>
        <authorList>
            <person name="Benndorf R."/>
            <person name="Martin K."/>
            <person name="Kuefner M."/>
            <person name="De Beer W."/>
            <person name="Kaster A.-K."/>
            <person name="Vollmers J."/>
            <person name="Poulsen M."/>
            <person name="Beemelmanns C."/>
        </authorList>
    </citation>
    <scope>NUCLEOTIDE SEQUENCE [LARGE SCALE GENOMIC DNA]</scope>
    <source>
        <strain evidence="2 3">RB68</strain>
    </source>
</reference>
<organism evidence="2 3">
    <name type="scientific">Actinomadura macrotermitis</name>
    <dbReference type="NCBI Taxonomy" id="2585200"/>
    <lineage>
        <taxon>Bacteria</taxon>
        <taxon>Bacillati</taxon>
        <taxon>Actinomycetota</taxon>
        <taxon>Actinomycetes</taxon>
        <taxon>Streptosporangiales</taxon>
        <taxon>Thermomonosporaceae</taxon>
        <taxon>Actinomadura</taxon>
    </lineage>
</organism>
<sequence>MHKLMVLYPEPADPDHFRDYYVSTHLPLVARMPGLLAWRYSFEVSAAQGQAPYFAVFEAEFADAAAMTAARESPQGRQVAADVANYATGGAIVIDYPVQNGTC</sequence>
<dbReference type="Pfam" id="PF07110">
    <property type="entry name" value="EthD"/>
    <property type="match status" value="1"/>
</dbReference>
<protein>
    <recommendedName>
        <fullName evidence="1">EthD domain-containing protein</fullName>
    </recommendedName>
</protein>
<dbReference type="GO" id="GO:0016491">
    <property type="term" value="F:oxidoreductase activity"/>
    <property type="evidence" value="ECO:0007669"/>
    <property type="project" value="InterPro"/>
</dbReference>
<dbReference type="EMBL" id="WEGH01000005">
    <property type="protein sequence ID" value="MQY08897.1"/>
    <property type="molecule type" value="Genomic_DNA"/>
</dbReference>
<proteinExistence type="predicted"/>
<dbReference type="NCBIfam" id="TIGR02118">
    <property type="entry name" value="EthD family reductase"/>
    <property type="match status" value="1"/>
</dbReference>
<keyword evidence="3" id="KW-1185">Reference proteome</keyword>
<dbReference type="OrthoDB" id="5294870at2"/>
<name>A0A7K0C616_9ACTN</name>
<dbReference type="InterPro" id="IPR011008">
    <property type="entry name" value="Dimeric_a/b-barrel"/>
</dbReference>
<evidence type="ECO:0000313" key="3">
    <source>
        <dbReference type="Proteomes" id="UP000487268"/>
    </source>
</evidence>
<dbReference type="RefSeq" id="WP_153540172.1">
    <property type="nucleotide sequence ID" value="NZ_WEGH01000005.1"/>
</dbReference>
<comment type="caution">
    <text evidence="2">The sequence shown here is derived from an EMBL/GenBank/DDBJ whole genome shotgun (WGS) entry which is preliminary data.</text>
</comment>
<dbReference type="InterPro" id="IPR009799">
    <property type="entry name" value="EthD_dom"/>
</dbReference>
<accession>A0A7K0C616</accession>